<dbReference type="InterPro" id="IPR011604">
    <property type="entry name" value="PDDEXK-like_dom_sf"/>
</dbReference>
<accession>A0A1G2ICN7</accession>
<organism evidence="2 3">
    <name type="scientific">Candidatus Staskawiczbacteria bacterium RIFCSPLOWO2_01_FULL_38_12b</name>
    <dbReference type="NCBI Taxonomy" id="1802214"/>
    <lineage>
        <taxon>Bacteria</taxon>
        <taxon>Candidatus Staskawicziibacteriota</taxon>
    </lineage>
</organism>
<dbReference type="Proteomes" id="UP000176774">
    <property type="component" value="Unassembled WGS sequence"/>
</dbReference>
<evidence type="ECO:0000313" key="3">
    <source>
        <dbReference type="Proteomes" id="UP000176774"/>
    </source>
</evidence>
<dbReference type="Pfam" id="PF12705">
    <property type="entry name" value="PDDEXK_1"/>
    <property type="match status" value="1"/>
</dbReference>
<dbReference type="Gene3D" id="3.90.320.10">
    <property type="match status" value="1"/>
</dbReference>
<protein>
    <recommendedName>
        <fullName evidence="1">PD-(D/E)XK endonuclease-like domain-containing protein</fullName>
    </recommendedName>
</protein>
<reference evidence="2 3" key="1">
    <citation type="journal article" date="2016" name="Nat. Commun.">
        <title>Thousands of microbial genomes shed light on interconnected biogeochemical processes in an aquifer system.</title>
        <authorList>
            <person name="Anantharaman K."/>
            <person name="Brown C.T."/>
            <person name="Hug L.A."/>
            <person name="Sharon I."/>
            <person name="Castelle C.J."/>
            <person name="Probst A.J."/>
            <person name="Thomas B.C."/>
            <person name="Singh A."/>
            <person name="Wilkins M.J."/>
            <person name="Karaoz U."/>
            <person name="Brodie E.L."/>
            <person name="Williams K.H."/>
            <person name="Hubbard S.S."/>
            <person name="Banfield J.F."/>
        </authorList>
    </citation>
    <scope>NUCLEOTIDE SEQUENCE [LARGE SCALE GENOMIC DNA]</scope>
</reference>
<dbReference type="STRING" id="1802214.A2908_03780"/>
<evidence type="ECO:0000259" key="1">
    <source>
        <dbReference type="Pfam" id="PF12705"/>
    </source>
</evidence>
<name>A0A1G2ICN7_9BACT</name>
<evidence type="ECO:0000313" key="2">
    <source>
        <dbReference type="EMBL" id="OGZ72240.1"/>
    </source>
</evidence>
<dbReference type="InterPro" id="IPR038726">
    <property type="entry name" value="PDDEXK_AddAB-type"/>
</dbReference>
<dbReference type="EMBL" id="MHPA01000028">
    <property type="protein sequence ID" value="OGZ72240.1"/>
    <property type="molecule type" value="Genomic_DNA"/>
</dbReference>
<comment type="caution">
    <text evidence="2">The sequence shown here is derived from an EMBL/GenBank/DDBJ whole genome shotgun (WGS) entry which is preliminary data.</text>
</comment>
<sequence>MYKNPRGMKINVVNMHLSLGIAVHETLEGLLAYKAEDRFKKPLLQTFEENWAKVSGKVGGFKNANEEIEAKARAKKMIERVNENPGPLEKLAVKLKTHANNMPPNFYLSEIDNIILSGKIDWLQYMPEDDSVKVIDFKTGKNDEDKESLQLPIYALLLNALQKRKISGAAYWYIDRNNEPTDVVLPDIASAKNRVLAAAIKVKIAREKGVFECPYGAQGCFACKPFEKIVRGEAELVKVDETRRTELYMI</sequence>
<dbReference type="AlphaFoldDB" id="A0A1G2ICN7"/>
<gene>
    <name evidence="2" type="ORF">A2908_03780</name>
</gene>
<proteinExistence type="predicted"/>
<feature type="domain" description="PD-(D/E)XK endonuclease-like" evidence="1">
    <location>
        <begin position="18"/>
        <end position="180"/>
    </location>
</feature>